<organism evidence="3 4">
    <name type="scientific">Coptis chinensis</name>
    <dbReference type="NCBI Taxonomy" id="261450"/>
    <lineage>
        <taxon>Eukaryota</taxon>
        <taxon>Viridiplantae</taxon>
        <taxon>Streptophyta</taxon>
        <taxon>Embryophyta</taxon>
        <taxon>Tracheophyta</taxon>
        <taxon>Spermatophyta</taxon>
        <taxon>Magnoliopsida</taxon>
        <taxon>Ranunculales</taxon>
        <taxon>Ranunculaceae</taxon>
        <taxon>Coptidoideae</taxon>
        <taxon>Coptis</taxon>
    </lineage>
</organism>
<gene>
    <name evidence="3" type="ORF">IFM89_005299</name>
</gene>
<sequence length="377" mass="42884">MEEEDEMTGPFLRSKSDQSDLQLPKNRSQVNIERDQRKDDGSVFWIASPLDYARRGWVSVDVDRIPSGSEVGDRTSSFESRGPSTHNRNIEGSRSTIDIPQLLLRAMVKGSLLERQLAMALQELRRMAHLQHHCIADIDSTDRQWKIMARVNRIWETLDYVTDEVRSLDMMLIDKHITLWSNSAMQHNDEIISNNSNTAVLIVTSTCVKCDDIRAEYVLSSTFATKLYLNLQIPPVPLQTKLLLRESPQTVASQNKKTLSEIIAAINDDSSQEMHFTVEAAISKILLDKGWSYIACPHCRKTLDKTISGYKCAKDGIVSPIQKYQLRMEINDETSTAKVVAFDPEATTLLQRTEKELAHIEQQEDGTDTLLRMFQDL</sequence>
<comment type="caution">
    <text evidence="3">The sequence shown here is derived from an EMBL/GenBank/DDBJ whole genome shotgun (WGS) entry which is preliminary data.</text>
</comment>
<keyword evidence="4" id="KW-1185">Reference proteome</keyword>
<feature type="region of interest" description="Disordered" evidence="1">
    <location>
        <begin position="1"/>
        <end position="36"/>
    </location>
</feature>
<evidence type="ECO:0000313" key="4">
    <source>
        <dbReference type="Proteomes" id="UP000631114"/>
    </source>
</evidence>
<dbReference type="Pfam" id="PF08646">
    <property type="entry name" value="Rep_fac-A_C"/>
    <property type="match status" value="1"/>
</dbReference>
<dbReference type="SUPFAM" id="SSF50249">
    <property type="entry name" value="Nucleic acid-binding proteins"/>
    <property type="match status" value="1"/>
</dbReference>
<reference evidence="3 4" key="1">
    <citation type="submission" date="2020-10" db="EMBL/GenBank/DDBJ databases">
        <title>The Coptis chinensis genome and diversification of protoberbering-type alkaloids.</title>
        <authorList>
            <person name="Wang B."/>
            <person name="Shu S."/>
            <person name="Song C."/>
            <person name="Liu Y."/>
        </authorList>
    </citation>
    <scope>NUCLEOTIDE SEQUENCE [LARGE SCALE GENOMIC DNA]</scope>
    <source>
        <strain evidence="3">HL-2020</strain>
        <tissue evidence="3">Leaf</tissue>
    </source>
</reference>
<dbReference type="OrthoDB" id="1914402at2759"/>
<evidence type="ECO:0000313" key="3">
    <source>
        <dbReference type="EMBL" id="KAF9623792.1"/>
    </source>
</evidence>
<dbReference type="PANTHER" id="PTHR47165:SF4">
    <property type="entry name" value="OS03G0429900 PROTEIN"/>
    <property type="match status" value="1"/>
</dbReference>
<dbReference type="InterPro" id="IPR013955">
    <property type="entry name" value="Rep_factor-A_C"/>
</dbReference>
<evidence type="ECO:0000256" key="1">
    <source>
        <dbReference type="SAM" id="MobiDB-lite"/>
    </source>
</evidence>
<dbReference type="InterPro" id="IPR012340">
    <property type="entry name" value="NA-bd_OB-fold"/>
</dbReference>
<proteinExistence type="predicted"/>
<protein>
    <recommendedName>
        <fullName evidence="2">Replication factor A C-terminal domain-containing protein</fullName>
    </recommendedName>
</protein>
<accession>A0A835IX03</accession>
<evidence type="ECO:0000259" key="2">
    <source>
        <dbReference type="Pfam" id="PF08646"/>
    </source>
</evidence>
<feature type="non-terminal residue" evidence="3">
    <location>
        <position position="377"/>
    </location>
</feature>
<dbReference type="PANTHER" id="PTHR47165">
    <property type="entry name" value="OS03G0429900 PROTEIN"/>
    <property type="match status" value="1"/>
</dbReference>
<feature type="compositionally biased region" description="Polar residues" evidence="1">
    <location>
        <begin position="19"/>
        <end position="31"/>
    </location>
</feature>
<dbReference type="EMBL" id="JADFTS010000001">
    <property type="protein sequence ID" value="KAF9623792.1"/>
    <property type="molecule type" value="Genomic_DNA"/>
</dbReference>
<feature type="domain" description="Replication factor A C-terminal" evidence="2">
    <location>
        <begin position="276"/>
        <end position="365"/>
    </location>
</feature>
<name>A0A835IX03_9MAGN</name>
<dbReference type="AlphaFoldDB" id="A0A835IX03"/>
<dbReference type="Proteomes" id="UP000631114">
    <property type="component" value="Unassembled WGS sequence"/>
</dbReference>
<feature type="region of interest" description="Disordered" evidence="1">
    <location>
        <begin position="68"/>
        <end position="92"/>
    </location>
</feature>
<feature type="compositionally biased region" description="Polar residues" evidence="1">
    <location>
        <begin position="74"/>
        <end position="92"/>
    </location>
</feature>
<dbReference type="Gene3D" id="2.40.50.140">
    <property type="entry name" value="Nucleic acid-binding proteins"/>
    <property type="match status" value="2"/>
</dbReference>